<evidence type="ECO:0000313" key="1">
    <source>
        <dbReference type="EMBL" id="MBB5699853.1"/>
    </source>
</evidence>
<accession>A0A7W9EJ49</accession>
<comment type="caution">
    <text evidence="1">The sequence shown here is derived from an EMBL/GenBank/DDBJ whole genome shotgun (WGS) entry which is preliminary data.</text>
</comment>
<dbReference type="AlphaFoldDB" id="A0A7W9EJ49"/>
<keyword evidence="2" id="KW-1185">Reference proteome</keyword>
<dbReference type="Proteomes" id="UP000557739">
    <property type="component" value="Unassembled WGS sequence"/>
</dbReference>
<organism evidence="1 2">
    <name type="scientific">Sphingomonas yantingensis</name>
    <dbReference type="NCBI Taxonomy" id="1241761"/>
    <lineage>
        <taxon>Bacteria</taxon>
        <taxon>Pseudomonadati</taxon>
        <taxon>Pseudomonadota</taxon>
        <taxon>Alphaproteobacteria</taxon>
        <taxon>Sphingomonadales</taxon>
        <taxon>Sphingomonadaceae</taxon>
        <taxon>Sphingomonas</taxon>
    </lineage>
</organism>
<gene>
    <name evidence="1" type="ORF">FHR19_003230</name>
</gene>
<protein>
    <submittedName>
        <fullName evidence="1">Uncharacterized protein</fullName>
    </submittedName>
</protein>
<evidence type="ECO:0000313" key="2">
    <source>
        <dbReference type="Proteomes" id="UP000557739"/>
    </source>
</evidence>
<sequence length="67" mass="7365">MQYDLQLRAAASAVYNACYPSEDWSPVGFDEAERFGTVHYRQAVDAALQARAVMAARGEQLALPVFA</sequence>
<proteinExistence type="predicted"/>
<dbReference type="RefSeq" id="WP_184030525.1">
    <property type="nucleotide sequence ID" value="NZ_JACIJJ010000006.1"/>
</dbReference>
<reference evidence="1 2" key="1">
    <citation type="submission" date="2020-08" db="EMBL/GenBank/DDBJ databases">
        <title>Genomic Encyclopedia of Type Strains, Phase IV (KMG-IV): sequencing the most valuable type-strain genomes for metagenomic binning, comparative biology and taxonomic classification.</title>
        <authorList>
            <person name="Goeker M."/>
        </authorList>
    </citation>
    <scope>NUCLEOTIDE SEQUENCE [LARGE SCALE GENOMIC DNA]</scope>
    <source>
        <strain evidence="1 2">DSM 27244</strain>
    </source>
</reference>
<name>A0A7W9EJ49_9SPHN</name>
<dbReference type="EMBL" id="JACIJJ010000006">
    <property type="protein sequence ID" value="MBB5699853.1"/>
    <property type="molecule type" value="Genomic_DNA"/>
</dbReference>